<feature type="region of interest" description="Disordered" evidence="8">
    <location>
        <begin position="924"/>
        <end position="961"/>
    </location>
</feature>
<dbReference type="InterPro" id="IPR047187">
    <property type="entry name" value="SF1_C_Upf1"/>
</dbReference>
<keyword evidence="2" id="KW-0547">Nucleotide-binding</keyword>
<name>A0A024GS08_9STRA</name>
<evidence type="ECO:0000259" key="9">
    <source>
        <dbReference type="PROSITE" id="PS51319"/>
    </source>
</evidence>
<evidence type="ECO:0000256" key="5">
    <source>
        <dbReference type="ARBA" id="ARBA00022840"/>
    </source>
</evidence>
<accession>A0A024GS08</accession>
<dbReference type="CDD" id="cd18808">
    <property type="entry name" value="SF1_C_Upf1"/>
    <property type="match status" value="1"/>
</dbReference>
<dbReference type="Proteomes" id="UP000053237">
    <property type="component" value="Unassembled WGS sequence"/>
</dbReference>
<dbReference type="PROSITE" id="PS51319">
    <property type="entry name" value="TFIIS_N"/>
    <property type="match status" value="1"/>
</dbReference>
<evidence type="ECO:0000313" key="10">
    <source>
        <dbReference type="EMBL" id="CCI49707.1"/>
    </source>
</evidence>
<feature type="compositionally biased region" description="Polar residues" evidence="8">
    <location>
        <begin position="2079"/>
        <end position="2091"/>
    </location>
</feature>
<dbReference type="GO" id="GO:0004386">
    <property type="term" value="F:helicase activity"/>
    <property type="evidence" value="ECO:0007669"/>
    <property type="project" value="UniProtKB-KW"/>
</dbReference>
<comment type="caution">
    <text evidence="10">The sequence shown here is derived from an EMBL/GenBank/DDBJ whole genome shotgun (WGS) entry which is preliminary data.</text>
</comment>
<evidence type="ECO:0000256" key="1">
    <source>
        <dbReference type="ARBA" id="ARBA00004123"/>
    </source>
</evidence>
<dbReference type="GO" id="GO:0005524">
    <property type="term" value="F:ATP binding"/>
    <property type="evidence" value="ECO:0007669"/>
    <property type="project" value="UniProtKB-KW"/>
</dbReference>
<dbReference type="SMART" id="SM00509">
    <property type="entry name" value="TFS2N"/>
    <property type="match status" value="1"/>
</dbReference>
<dbReference type="Pfam" id="PF12726">
    <property type="entry name" value="SEN1_N"/>
    <property type="match status" value="1"/>
</dbReference>
<evidence type="ECO:0000256" key="4">
    <source>
        <dbReference type="ARBA" id="ARBA00022806"/>
    </source>
</evidence>
<dbReference type="PANTHER" id="PTHR10887">
    <property type="entry name" value="DNA2/NAM7 HELICASE FAMILY"/>
    <property type="match status" value="1"/>
</dbReference>
<dbReference type="Pfam" id="PF08711">
    <property type="entry name" value="Med26"/>
    <property type="match status" value="1"/>
</dbReference>
<comment type="subcellular location">
    <subcellularLocation>
        <location evidence="1 7">Nucleus</location>
    </subcellularLocation>
</comment>
<dbReference type="CDD" id="cd18042">
    <property type="entry name" value="DEXXQc_SETX"/>
    <property type="match status" value="1"/>
</dbReference>
<evidence type="ECO:0000256" key="2">
    <source>
        <dbReference type="ARBA" id="ARBA00022741"/>
    </source>
</evidence>
<keyword evidence="11" id="KW-1185">Reference proteome</keyword>
<dbReference type="EMBL" id="CAIX01000330">
    <property type="protein sequence ID" value="CCI49707.1"/>
    <property type="molecule type" value="Genomic_DNA"/>
</dbReference>
<keyword evidence="3" id="KW-0378">Hydrolase</keyword>
<keyword evidence="5" id="KW-0067">ATP-binding</keyword>
<dbReference type="OrthoDB" id="6513042at2759"/>
<keyword evidence="6 7" id="KW-0539">Nucleus</keyword>
<proteinExistence type="predicted"/>
<dbReference type="Pfam" id="PF13087">
    <property type="entry name" value="AAA_12"/>
    <property type="match status" value="1"/>
</dbReference>
<feature type="region of interest" description="Disordered" evidence="8">
    <location>
        <begin position="2079"/>
        <end position="2106"/>
    </location>
</feature>
<evidence type="ECO:0000256" key="8">
    <source>
        <dbReference type="SAM" id="MobiDB-lite"/>
    </source>
</evidence>
<dbReference type="InParanoid" id="A0A024GS08"/>
<evidence type="ECO:0000256" key="6">
    <source>
        <dbReference type="ARBA" id="ARBA00023242"/>
    </source>
</evidence>
<dbReference type="InterPro" id="IPR041679">
    <property type="entry name" value="DNA2/NAM7-like_C"/>
</dbReference>
<dbReference type="InterPro" id="IPR017923">
    <property type="entry name" value="TFIIS_N"/>
</dbReference>
<dbReference type="SUPFAM" id="SSF52540">
    <property type="entry name" value="P-loop containing nucleoside triphosphate hydrolases"/>
    <property type="match status" value="1"/>
</dbReference>
<evidence type="ECO:0000256" key="3">
    <source>
        <dbReference type="ARBA" id="ARBA00022801"/>
    </source>
</evidence>
<dbReference type="InterPro" id="IPR027417">
    <property type="entry name" value="P-loop_NTPase"/>
</dbReference>
<dbReference type="InterPro" id="IPR041677">
    <property type="entry name" value="DNA2/NAM7_AAA_11"/>
</dbReference>
<evidence type="ECO:0000256" key="7">
    <source>
        <dbReference type="PROSITE-ProRule" id="PRU00649"/>
    </source>
</evidence>
<dbReference type="InterPro" id="IPR035441">
    <property type="entry name" value="TFIIS/LEDGF_dom_sf"/>
</dbReference>
<dbReference type="Gene3D" id="1.20.930.10">
    <property type="entry name" value="Conserved domain common to transcription factors TFIIS, elongin A, CRSP70"/>
    <property type="match status" value="1"/>
</dbReference>
<sequence>MTSEHAKFSSSNALVHQLEEEISELYLDVNETTLSTRKQNLYNRVGQFLLGSFQEHWWCTYPTLMTFITRILELYPGPHSVQMFYERMKQQLSVCTKCVDRYHCSFPNMLAELENEFTIDSITFYFHLLTTLDIQRLEHNLLESESDTKALYTRSDKRSIAKDVIAIHEILSHRRLYSDVRIVKLLSKWLASVTENDRIQVEAQSSHFRCCTGIFHMLISPESSVRAWATFLLGKVPNLVLLHDGVDSDLLQVLHEWMYILENEAFQKPLLDMELESVKSLQVYIQFEHSVTSPTPQILWAALDVVMQHFDEQNLEFVLEHFDTFPDLVLNYLTQVEPNESNQQLTFLIAKCFSRLLICLRHLFWHHTIQSPRLVLETLLQHCRNSLWKTFVLKQLIQVLPAVLASIRPIGRSQQRHTTQTHAYFSSREEILRFLIDPVIRPKAFETDKVLFVTVSKAVSCIILDCYEAQTTSTEAATQPKEIGSLEENNVSTLEVIGWAKWWPCELSDSDSLSPLWMNYLYRVVANPQNVPSLVDHVAFTCSVVLKKHLQLARNVVYASLTTASSVQEIMDHKPIETILMKSLCAHESLASIPVVLHGALFEILGGVSELRNLTQANKSIKNPSDVSQSDLTAFMSHHFAALEQNVYQYFTKILEEVLTCGLTNPLVFPVVTQHVSLCLLNPNEAIEQGVKRLLSHADRRTGFSLKPATTLESFLVLIHRQPEAFLRGVLVYLQQLRTYLFSWILSLPTIQKLIFLWSKAFELNGPTLEKVLTDTHTQLGRLSTLMNDFLVESLTAFHGHLSDIKEVTAVRIVDFALVFWSFWVRIDLPGSIITFTHKRNFRILRQLAQLLSSCSLPAVNCRVIRLLRLILEACSTAHVHLEEDLMQTLEQIPPSELNGSADLAHAVRKLRSVTNRSKFFAKNERVSTRPEPKKGTISLKKSSALHVRSAPKHRPISANNAQTKQSNVIVDFDVAKACVSSTLTTKKDHSFYDEEAFQPETKLETSTSRSKDRLCLDKVLRDIAHTHQSSTTDKKELLALINDRGKQRPTEKKITVESLVDLDLAATFRRIKQTQKGNPISSLFPFYRNLLQQCLPIVWAKRYAKNQQEQNSILQAPPLKYKDPSHYVHAFLPLLLEECAFEMEQQLSKLPSNATLNSTQRMRFEFEKRREGMRCLHFALTQKNGTESDRKNARRTVFKNGDLILLRKSLDSTDRLRRQDATDMIGVILITEADKVKRRTSRGHKPSSDSSEKDLTKVLFLPDNEMETLAADVDGMEMESFSTNALAETEWLAYPLLNLVTASREYAALRSVDLLPEHLKTAILTPAALQTAPLELERLTLELEAQRAKSDSDETILAILQRLERMDITVDNLRVTKLGKLVNKLRKHRHEAVVKHAEKLKKKWKDMLQVNVKSVATPQFCSELLWTVIHKQYNTSQLQSIANVLNNYKSGISLLQGPPGTGKTKTIMGLLSCFLSLKPEVRKETRPIESARAAEGTPVFAIHSKTIVNHPPNAGVLKRNDSHTTRMTIQKRKNLTSARGNLEKKLNKPLSVTPGSSFRNTTPAVIHRSSSRRTVSGGCNLLLCAPSNGAVDELVLRIVTDGLLDGEGQKTHLNRPSTETGTSKWTIVRLGSAGEDAPEIVKGVCLPHILEKEMRTHPKAIQLQRLVEEQAKLREAIRAFHANKKENSNRKELSRLHTKSTECFGRIRRMREELRNLESTLTLTLLSKASIIACTLSKAGSGMFASLPRGFDALVIDEAAQAVELSALIPIRERVARVILVGDPKQLPATVKSSSAAQARYDRSLFERLAESGLTPSMLRVQYRMHPFMREFPSDYFYDGRLTDGTSVLQRMRNVSWNLYENIYFQPFLLYHIDTSNEESVNGSKCNRDEAKFCVDLCVTMLEKARNHGATQLTSKWSIGFVSPYKEQVHALRRQVQRSVLSQWLATSPNAQSTVSVEVNTVDGFQGREKDIIIFSCVRSSSRGGIGFLRDIRRLNVAITRARFCLFVVGNVETLKRDRTWAAFVKSAENRQLVVDTRRLSFQSLIATKFGHEDALLRHYKTMHEQLAKKHATLLESDQNGIQVSDNTGKTGKKRKSQVHDQSDCIQNSTDNACNSITEKQFCEDKPVPVVLPASHPAPTRRPKKVDSSFSVVDLSECFIEDRMLSERSDRPHQNLEICSLVYWEAYLS</sequence>
<reference evidence="10 11" key="1">
    <citation type="submission" date="2012-05" db="EMBL/GenBank/DDBJ databases">
        <title>Recombination and specialization in a pathogen metapopulation.</title>
        <authorList>
            <person name="Gardiner A."/>
            <person name="Kemen E."/>
            <person name="Schultz-Larsen T."/>
            <person name="MacLean D."/>
            <person name="Van Oosterhout C."/>
            <person name="Jones J.D.G."/>
        </authorList>
    </citation>
    <scope>NUCLEOTIDE SEQUENCE [LARGE SCALE GENOMIC DNA]</scope>
    <source>
        <strain evidence="10 11">Ac Nc2</strain>
    </source>
</reference>
<gene>
    <name evidence="10" type="ORF">BN9_110820</name>
</gene>
<dbReference type="Gene3D" id="3.40.50.300">
    <property type="entry name" value="P-loop containing nucleotide triphosphate hydrolases"/>
    <property type="match status" value="2"/>
</dbReference>
<dbReference type="GO" id="GO:0016787">
    <property type="term" value="F:hydrolase activity"/>
    <property type="evidence" value="ECO:0007669"/>
    <property type="project" value="UniProtKB-KW"/>
</dbReference>
<dbReference type="SUPFAM" id="SSF47676">
    <property type="entry name" value="Conserved domain common to transcription factors TFIIS, elongin A, CRSP70"/>
    <property type="match status" value="1"/>
</dbReference>
<dbReference type="GO" id="GO:0005694">
    <property type="term" value="C:chromosome"/>
    <property type="evidence" value="ECO:0007669"/>
    <property type="project" value="UniProtKB-ARBA"/>
</dbReference>
<protein>
    <recommendedName>
        <fullName evidence="9">TFIIS N-terminal domain-containing protein</fullName>
    </recommendedName>
</protein>
<dbReference type="PANTHER" id="PTHR10887:SF495">
    <property type="entry name" value="HELICASE SENATAXIN ISOFORM X1-RELATED"/>
    <property type="match status" value="1"/>
</dbReference>
<dbReference type="GO" id="GO:0005634">
    <property type="term" value="C:nucleus"/>
    <property type="evidence" value="ECO:0007669"/>
    <property type="project" value="UniProtKB-SubCell"/>
</dbReference>
<dbReference type="InterPro" id="IPR003617">
    <property type="entry name" value="TFIIS/CRSP70_N_sub"/>
</dbReference>
<dbReference type="Pfam" id="PF13086">
    <property type="entry name" value="AAA_11"/>
    <property type="match status" value="1"/>
</dbReference>
<feature type="compositionally biased region" description="Basic and acidic residues" evidence="8">
    <location>
        <begin position="924"/>
        <end position="935"/>
    </location>
</feature>
<dbReference type="InterPro" id="IPR024481">
    <property type="entry name" value="Helicase_Sen1_N"/>
</dbReference>
<keyword evidence="4" id="KW-0347">Helicase</keyword>
<dbReference type="InterPro" id="IPR045055">
    <property type="entry name" value="DNA2/NAM7-like"/>
</dbReference>
<dbReference type="STRING" id="65357.A0A024GS08"/>
<dbReference type="CDD" id="cd00183">
    <property type="entry name" value="TFIIS_I"/>
    <property type="match status" value="1"/>
</dbReference>
<feature type="domain" description="TFIIS N-terminal" evidence="9">
    <location>
        <begin position="1336"/>
        <end position="1412"/>
    </location>
</feature>
<evidence type="ECO:0000313" key="11">
    <source>
        <dbReference type="Proteomes" id="UP000053237"/>
    </source>
</evidence>
<organism evidence="10 11">
    <name type="scientific">Albugo candida</name>
    <dbReference type="NCBI Taxonomy" id="65357"/>
    <lineage>
        <taxon>Eukaryota</taxon>
        <taxon>Sar</taxon>
        <taxon>Stramenopiles</taxon>
        <taxon>Oomycota</taxon>
        <taxon>Peronosporomycetes</taxon>
        <taxon>Albuginales</taxon>
        <taxon>Albuginaceae</taxon>
        <taxon>Albugo</taxon>
    </lineage>
</organism>
<dbReference type="FunFam" id="3.40.50.300:FF:000326">
    <property type="entry name" value="P-loop containing nucleoside triphosphate hydrolase"/>
    <property type="match status" value="1"/>
</dbReference>